<proteinExistence type="predicted"/>
<evidence type="ECO:0000313" key="1">
    <source>
        <dbReference type="EMBL" id="DAF54286.1"/>
    </source>
</evidence>
<organism evidence="1">
    <name type="scientific">Siphoviridae sp. ctFRY1</name>
    <dbReference type="NCBI Taxonomy" id="2827820"/>
    <lineage>
        <taxon>Viruses</taxon>
        <taxon>Duplodnaviria</taxon>
        <taxon>Heunggongvirae</taxon>
        <taxon>Uroviricota</taxon>
        <taxon>Caudoviricetes</taxon>
    </lineage>
</organism>
<accession>A0A8S5STL5</accession>
<dbReference type="EMBL" id="BK032676">
    <property type="protein sequence ID" value="DAF54286.1"/>
    <property type="molecule type" value="Genomic_DNA"/>
</dbReference>
<name>A0A8S5STL5_9CAUD</name>
<reference evidence="1" key="1">
    <citation type="journal article" date="2021" name="Proc. Natl. Acad. Sci. U.S.A.">
        <title>A Catalog of Tens of Thousands of Viruses from Human Metagenomes Reveals Hidden Associations with Chronic Diseases.</title>
        <authorList>
            <person name="Tisza M.J."/>
            <person name="Buck C.B."/>
        </authorList>
    </citation>
    <scope>NUCLEOTIDE SEQUENCE</scope>
    <source>
        <strain evidence="1">CtFRY1</strain>
    </source>
</reference>
<sequence>MNKQPERWRSKATRLTYFVTEEANGNVTITHHKCGTRRTISRLTLVRNYRRLTK</sequence>
<protein>
    <submittedName>
        <fullName evidence="1">Uncharacterized protein</fullName>
    </submittedName>
</protein>